<evidence type="ECO:0000313" key="3">
    <source>
        <dbReference type="EMBL" id="NYE17688.1"/>
    </source>
</evidence>
<protein>
    <submittedName>
        <fullName evidence="3">Uncharacterized protein</fullName>
    </submittedName>
</protein>
<organism evidence="3 4">
    <name type="scientific">Actinomadura citrea</name>
    <dbReference type="NCBI Taxonomy" id="46158"/>
    <lineage>
        <taxon>Bacteria</taxon>
        <taxon>Bacillati</taxon>
        <taxon>Actinomycetota</taxon>
        <taxon>Actinomycetes</taxon>
        <taxon>Streptosporangiales</taxon>
        <taxon>Thermomonosporaceae</taxon>
        <taxon>Actinomadura</taxon>
    </lineage>
</organism>
<keyword evidence="2" id="KW-0812">Transmembrane</keyword>
<keyword evidence="2" id="KW-0472">Membrane</keyword>
<evidence type="ECO:0000256" key="2">
    <source>
        <dbReference type="SAM" id="Phobius"/>
    </source>
</evidence>
<name>A0A7Y9GJM8_9ACTN</name>
<gene>
    <name evidence="3" type="ORF">BJ999_007984</name>
</gene>
<evidence type="ECO:0000313" key="4">
    <source>
        <dbReference type="Proteomes" id="UP000591272"/>
    </source>
</evidence>
<dbReference type="RefSeq" id="WP_179837994.1">
    <property type="nucleotide sequence ID" value="NZ_BMRD01000003.1"/>
</dbReference>
<feature type="compositionally biased region" description="Basic and acidic residues" evidence="1">
    <location>
        <begin position="1"/>
        <end position="43"/>
    </location>
</feature>
<keyword evidence="2" id="KW-1133">Transmembrane helix</keyword>
<dbReference type="AlphaFoldDB" id="A0A7Y9GJM8"/>
<comment type="caution">
    <text evidence="3">The sequence shown here is derived from an EMBL/GenBank/DDBJ whole genome shotgun (WGS) entry which is preliminary data.</text>
</comment>
<evidence type="ECO:0000256" key="1">
    <source>
        <dbReference type="SAM" id="MobiDB-lite"/>
    </source>
</evidence>
<feature type="transmembrane region" description="Helical" evidence="2">
    <location>
        <begin position="50"/>
        <end position="68"/>
    </location>
</feature>
<feature type="region of interest" description="Disordered" evidence="1">
    <location>
        <begin position="1"/>
        <end position="48"/>
    </location>
</feature>
<sequence length="71" mass="8844">MHDDHYRHQQRTNDYHNWQRDRSSRWDSEDRRRRNRDDLHRNWQENGYPGFWEIVGGLILFFAAIAIMSGR</sequence>
<keyword evidence="4" id="KW-1185">Reference proteome</keyword>
<accession>A0A7Y9GJM8</accession>
<dbReference type="Proteomes" id="UP000591272">
    <property type="component" value="Unassembled WGS sequence"/>
</dbReference>
<reference evidence="3 4" key="1">
    <citation type="submission" date="2020-07" db="EMBL/GenBank/DDBJ databases">
        <title>Sequencing the genomes of 1000 actinobacteria strains.</title>
        <authorList>
            <person name="Klenk H.-P."/>
        </authorList>
    </citation>
    <scope>NUCLEOTIDE SEQUENCE [LARGE SCALE GENOMIC DNA]</scope>
    <source>
        <strain evidence="3 4">DSM 43461</strain>
    </source>
</reference>
<dbReference type="EMBL" id="JACCBT010000001">
    <property type="protein sequence ID" value="NYE17688.1"/>
    <property type="molecule type" value="Genomic_DNA"/>
</dbReference>
<proteinExistence type="predicted"/>